<gene>
    <name evidence="4" type="ORF">GCM10025883_30290</name>
</gene>
<dbReference type="PANTHER" id="PTHR42930:SF3">
    <property type="entry name" value="PHOSPHATE-SPECIFIC TRANSPORT SYSTEM ACCESSORY PROTEIN PHOU"/>
    <property type="match status" value="1"/>
</dbReference>
<keyword evidence="1 2" id="KW-0592">Phosphate transport</keyword>
<feature type="domain" description="PhoU" evidence="3">
    <location>
        <begin position="122"/>
        <end position="203"/>
    </location>
</feature>
<comment type="subunit">
    <text evidence="2">Homodimer.</text>
</comment>
<protein>
    <recommendedName>
        <fullName evidence="2">Phosphate-specific transport system accessory protein PhoU</fullName>
    </recommendedName>
</protein>
<keyword evidence="5" id="KW-1185">Reference proteome</keyword>
<evidence type="ECO:0000256" key="2">
    <source>
        <dbReference type="PIRNR" id="PIRNR003107"/>
    </source>
</evidence>
<accession>A0ABQ6IU35</accession>
<dbReference type="Pfam" id="PF01895">
    <property type="entry name" value="PhoU"/>
    <property type="match status" value="2"/>
</dbReference>
<comment type="function">
    <text evidence="2">Plays a role in the regulation of phosphate uptake.</text>
</comment>
<name>A0ABQ6IU35_9MICO</name>
<reference evidence="5" key="1">
    <citation type="journal article" date="2019" name="Int. J. Syst. Evol. Microbiol.">
        <title>The Global Catalogue of Microorganisms (GCM) 10K type strain sequencing project: providing services to taxonomists for standard genome sequencing and annotation.</title>
        <authorList>
            <consortium name="The Broad Institute Genomics Platform"/>
            <consortium name="The Broad Institute Genome Sequencing Center for Infectious Disease"/>
            <person name="Wu L."/>
            <person name="Ma J."/>
        </authorList>
    </citation>
    <scope>NUCLEOTIDE SEQUENCE [LARGE SCALE GENOMIC DNA]</scope>
    <source>
        <strain evidence="5">NBRC 113072</strain>
    </source>
</reference>
<dbReference type="PANTHER" id="PTHR42930">
    <property type="entry name" value="PHOSPHATE-SPECIFIC TRANSPORT SYSTEM ACCESSORY PROTEIN PHOU"/>
    <property type="match status" value="1"/>
</dbReference>
<dbReference type="NCBIfam" id="TIGR02135">
    <property type="entry name" value="phoU_full"/>
    <property type="match status" value="1"/>
</dbReference>
<comment type="caution">
    <text evidence="4">The sequence shown here is derived from an EMBL/GenBank/DDBJ whole genome shotgun (WGS) entry which is preliminary data.</text>
</comment>
<dbReference type="InterPro" id="IPR028366">
    <property type="entry name" value="PhoU"/>
</dbReference>
<keyword evidence="2" id="KW-0963">Cytoplasm</keyword>
<comment type="subcellular location">
    <subcellularLocation>
        <location evidence="2">Cytoplasm</location>
    </subcellularLocation>
</comment>
<dbReference type="RefSeq" id="WP_284304593.1">
    <property type="nucleotide sequence ID" value="NZ_BSUO01000001.1"/>
</dbReference>
<dbReference type="InterPro" id="IPR026022">
    <property type="entry name" value="PhoU_dom"/>
</dbReference>
<evidence type="ECO:0000313" key="5">
    <source>
        <dbReference type="Proteomes" id="UP001157126"/>
    </source>
</evidence>
<dbReference type="PIRSF" id="PIRSF003107">
    <property type="entry name" value="PhoU"/>
    <property type="match status" value="1"/>
</dbReference>
<evidence type="ECO:0000313" key="4">
    <source>
        <dbReference type="EMBL" id="GMA40984.1"/>
    </source>
</evidence>
<keyword evidence="2" id="KW-0813">Transport</keyword>
<proteinExistence type="inferred from homology"/>
<dbReference type="SUPFAM" id="SSF109755">
    <property type="entry name" value="PhoU-like"/>
    <property type="match status" value="1"/>
</dbReference>
<comment type="similarity">
    <text evidence="2">Belongs to the PhoU family.</text>
</comment>
<dbReference type="InterPro" id="IPR038078">
    <property type="entry name" value="PhoU-like_sf"/>
</dbReference>
<evidence type="ECO:0000259" key="3">
    <source>
        <dbReference type="Pfam" id="PF01895"/>
    </source>
</evidence>
<organism evidence="4 5">
    <name type="scientific">Mobilicoccus caccae</name>
    <dbReference type="NCBI Taxonomy" id="1859295"/>
    <lineage>
        <taxon>Bacteria</taxon>
        <taxon>Bacillati</taxon>
        <taxon>Actinomycetota</taxon>
        <taxon>Actinomycetes</taxon>
        <taxon>Micrococcales</taxon>
        <taxon>Dermatophilaceae</taxon>
        <taxon>Mobilicoccus</taxon>
    </lineage>
</organism>
<dbReference type="EMBL" id="BSUO01000001">
    <property type="protein sequence ID" value="GMA40984.1"/>
    <property type="molecule type" value="Genomic_DNA"/>
</dbReference>
<feature type="domain" description="PhoU" evidence="3">
    <location>
        <begin position="16"/>
        <end position="103"/>
    </location>
</feature>
<evidence type="ECO:0000256" key="1">
    <source>
        <dbReference type="ARBA" id="ARBA00022592"/>
    </source>
</evidence>
<dbReference type="Proteomes" id="UP001157126">
    <property type="component" value="Unassembled WGS sequence"/>
</dbReference>
<dbReference type="Gene3D" id="1.20.58.220">
    <property type="entry name" value="Phosphate transport system protein phou homolog 2, domain 2"/>
    <property type="match status" value="1"/>
</dbReference>
<sequence>MRDAFHEDLDKISDQLVEMTRLSASAMSRATTALLDADLELAEGVISADQEIDGIRSDLDELAVELLARQQPVATDLRIVVTALHMASSLERMGDLAEHVAKVARLRYPQSAVPPEMRATIVAMGQIADRLVLRAGEIIASKDHEAAKNLSAEDDEMDALHRRVFSTLAAEDWNHPTDVAVDITLLSRYYERFADHAVAVASQVVYLVTGQRRPKNSDDREL</sequence>